<name>A0A365PC72_9ACTN</name>
<dbReference type="GO" id="GO:0016787">
    <property type="term" value="F:hydrolase activity"/>
    <property type="evidence" value="ECO:0007669"/>
    <property type="project" value="UniProtKB-KW"/>
</dbReference>
<dbReference type="PANTHER" id="PTHR48081:SF33">
    <property type="entry name" value="KYNURENINE FORMAMIDASE"/>
    <property type="match status" value="1"/>
</dbReference>
<proteinExistence type="predicted"/>
<keyword evidence="1" id="KW-0378">Hydrolase</keyword>
<accession>A0A365PC72</accession>
<reference evidence="2 3" key="1">
    <citation type="submission" date="2018-06" db="EMBL/GenBank/DDBJ databases">
        <title>Whole genome sequencing of four bacterial strains from South Shetland trench revealing bio-synthetic gene clusters.</title>
        <authorList>
            <person name="Abdel-Mageed W.M."/>
            <person name="Lehri B."/>
            <person name="Jarmusch S.A."/>
            <person name="Miranda K."/>
            <person name="Goodfellow M."/>
            <person name="Jaspars M."/>
            <person name="Karlyshev A.V."/>
        </authorList>
    </citation>
    <scope>NUCLEOTIDE SEQUENCE [LARGE SCALE GENOMIC DNA]</scope>
    <source>
        <strain evidence="2 3">SST1</strain>
    </source>
</reference>
<dbReference type="Proteomes" id="UP000252187">
    <property type="component" value="Unassembled WGS sequence"/>
</dbReference>
<dbReference type="PANTHER" id="PTHR48081">
    <property type="entry name" value="AB HYDROLASE SUPERFAMILY PROTEIN C4A8.06C"/>
    <property type="match status" value="1"/>
</dbReference>
<dbReference type="AlphaFoldDB" id="A0A365PC72"/>
<evidence type="ECO:0000313" key="2">
    <source>
        <dbReference type="EMBL" id="RBA38572.1"/>
    </source>
</evidence>
<protein>
    <recommendedName>
        <fullName evidence="4">Peptidase S9 prolyl oligopeptidase catalytic domain-containing protein</fullName>
    </recommendedName>
</protein>
<dbReference type="EMBL" id="QNTT01000008">
    <property type="protein sequence ID" value="RBA38572.1"/>
    <property type="molecule type" value="Genomic_DNA"/>
</dbReference>
<comment type="caution">
    <text evidence="2">The sequence shown here is derived from an EMBL/GenBank/DDBJ whole genome shotgun (WGS) entry which is preliminary data.</text>
</comment>
<evidence type="ECO:0008006" key="4">
    <source>
        <dbReference type="Google" id="ProtNLM"/>
    </source>
</evidence>
<dbReference type="Gene3D" id="3.40.50.1820">
    <property type="entry name" value="alpha/beta hydrolase"/>
    <property type="match status" value="1"/>
</dbReference>
<dbReference type="SUPFAM" id="SSF53474">
    <property type="entry name" value="alpha/beta-Hydrolases"/>
    <property type="match status" value="1"/>
</dbReference>
<sequence length="135" mass="14183">MVAGSSAGAHIAMMTALTGGDPRFQPGFEDADTAVAGAIGLYGYYGRLGLETRDISDPVRHAASGAPPVAIIHGTHDTYTPVKGSRRLVRHLRAGSPNPVVYAELPGAQHGFDAVRSPRYLAVVDAVSRFTDRLA</sequence>
<evidence type="ECO:0000313" key="3">
    <source>
        <dbReference type="Proteomes" id="UP000252187"/>
    </source>
</evidence>
<gene>
    <name evidence="2" type="ORF">DQ226_04790</name>
</gene>
<dbReference type="InterPro" id="IPR050300">
    <property type="entry name" value="GDXG_lipolytic_enzyme"/>
</dbReference>
<evidence type="ECO:0000256" key="1">
    <source>
        <dbReference type="ARBA" id="ARBA00022801"/>
    </source>
</evidence>
<dbReference type="InterPro" id="IPR029058">
    <property type="entry name" value="AB_hydrolase_fold"/>
</dbReference>
<organism evidence="2 3">
    <name type="scientific">Dietzia maris</name>
    <dbReference type="NCBI Taxonomy" id="37915"/>
    <lineage>
        <taxon>Bacteria</taxon>
        <taxon>Bacillati</taxon>
        <taxon>Actinomycetota</taxon>
        <taxon>Actinomycetes</taxon>
        <taxon>Mycobacteriales</taxon>
        <taxon>Dietziaceae</taxon>
        <taxon>Dietzia</taxon>
    </lineage>
</organism>